<dbReference type="PANTHER" id="PTHR34187">
    <property type="entry name" value="FGR18P"/>
    <property type="match status" value="1"/>
</dbReference>
<feature type="region of interest" description="Disordered" evidence="5">
    <location>
        <begin position="75"/>
        <end position="96"/>
    </location>
</feature>
<proteinExistence type="predicted"/>
<evidence type="ECO:0000256" key="3">
    <source>
        <dbReference type="ARBA" id="ARBA00022989"/>
    </source>
</evidence>
<dbReference type="InterPro" id="IPR003807">
    <property type="entry name" value="DUF202"/>
</dbReference>
<dbReference type="PANTHER" id="PTHR34187:SF3">
    <property type="entry name" value="DUF DOMAIN PROTEIN (AFU_ORTHOLOGUE AFUA_6G11150)"/>
    <property type="match status" value="1"/>
</dbReference>
<sequence length="231" mass="24784">MASRPDIDDEDLTFHCCAPLRASELLRPIEVGDIGSVASLTFKELKKECCASHPDPSTAPSEHVSDGINVTAAQATPANRRSSPGPSSAPLFQNETSDARDHCANERTFLSYLRLSIYMSIVAVAIVLSFHLKSEPSQLELRMAKPLGIIFWILAVACLCLGIGNYIKTVNKYSRKAAIVQTGWRTQLVLSIVALSIVGTCVVLLVIAKIAANAQQEHSPTGAAYAAGHVL</sequence>
<evidence type="ECO:0000256" key="6">
    <source>
        <dbReference type="SAM" id="Phobius"/>
    </source>
</evidence>
<keyword evidence="9" id="KW-1185">Reference proteome</keyword>
<evidence type="ECO:0000256" key="1">
    <source>
        <dbReference type="ARBA" id="ARBA00004127"/>
    </source>
</evidence>
<dbReference type="Proteomes" id="UP001055172">
    <property type="component" value="Unassembled WGS sequence"/>
</dbReference>
<gene>
    <name evidence="8" type="ORF">ColLi_01749</name>
</gene>
<reference evidence="8 9" key="1">
    <citation type="submission" date="2021-07" db="EMBL/GenBank/DDBJ databases">
        <title>Genome data of Colletotrichum spaethianum.</title>
        <authorList>
            <person name="Utami Y.D."/>
            <person name="Hiruma K."/>
        </authorList>
    </citation>
    <scope>NUCLEOTIDE SEQUENCE [LARGE SCALE GENOMIC DNA]</scope>
    <source>
        <strain evidence="8 9">MAFF 242679</strain>
    </source>
</reference>
<evidence type="ECO:0000256" key="4">
    <source>
        <dbReference type="ARBA" id="ARBA00023136"/>
    </source>
</evidence>
<evidence type="ECO:0000256" key="5">
    <source>
        <dbReference type="SAM" id="MobiDB-lite"/>
    </source>
</evidence>
<dbReference type="AlphaFoldDB" id="A0AA37LNL4"/>
<feature type="transmembrane region" description="Helical" evidence="6">
    <location>
        <begin position="188"/>
        <end position="212"/>
    </location>
</feature>
<dbReference type="GO" id="GO:0012505">
    <property type="term" value="C:endomembrane system"/>
    <property type="evidence" value="ECO:0007669"/>
    <property type="project" value="UniProtKB-SubCell"/>
</dbReference>
<dbReference type="EMBL" id="BPPX01000003">
    <property type="protein sequence ID" value="GJC78911.1"/>
    <property type="molecule type" value="Genomic_DNA"/>
</dbReference>
<protein>
    <recommendedName>
        <fullName evidence="7">DUF202 domain-containing protein</fullName>
    </recommendedName>
</protein>
<accession>A0AA37LNL4</accession>
<dbReference type="InterPro" id="IPR052053">
    <property type="entry name" value="IM_YidH-like"/>
</dbReference>
<feature type="transmembrane region" description="Helical" evidence="6">
    <location>
        <begin position="115"/>
        <end position="132"/>
    </location>
</feature>
<keyword evidence="3 6" id="KW-1133">Transmembrane helix</keyword>
<keyword evidence="2 6" id="KW-0812">Transmembrane</keyword>
<keyword evidence="4 6" id="KW-0472">Membrane</keyword>
<comment type="subcellular location">
    <subcellularLocation>
        <location evidence="1">Endomembrane system</location>
        <topology evidence="1">Multi-pass membrane protein</topology>
    </subcellularLocation>
</comment>
<organism evidence="8 9">
    <name type="scientific">Colletotrichum liriopes</name>
    <dbReference type="NCBI Taxonomy" id="708192"/>
    <lineage>
        <taxon>Eukaryota</taxon>
        <taxon>Fungi</taxon>
        <taxon>Dikarya</taxon>
        <taxon>Ascomycota</taxon>
        <taxon>Pezizomycotina</taxon>
        <taxon>Sordariomycetes</taxon>
        <taxon>Hypocreomycetidae</taxon>
        <taxon>Glomerellales</taxon>
        <taxon>Glomerellaceae</taxon>
        <taxon>Colletotrichum</taxon>
        <taxon>Colletotrichum spaethianum species complex</taxon>
    </lineage>
</organism>
<name>A0AA37LNL4_9PEZI</name>
<evidence type="ECO:0000313" key="9">
    <source>
        <dbReference type="Proteomes" id="UP001055172"/>
    </source>
</evidence>
<feature type="transmembrane region" description="Helical" evidence="6">
    <location>
        <begin position="147"/>
        <end position="167"/>
    </location>
</feature>
<evidence type="ECO:0000313" key="8">
    <source>
        <dbReference type="EMBL" id="GJC78911.1"/>
    </source>
</evidence>
<comment type="caution">
    <text evidence="8">The sequence shown here is derived from an EMBL/GenBank/DDBJ whole genome shotgun (WGS) entry which is preliminary data.</text>
</comment>
<evidence type="ECO:0000259" key="7">
    <source>
        <dbReference type="Pfam" id="PF02656"/>
    </source>
</evidence>
<dbReference type="Pfam" id="PF02656">
    <property type="entry name" value="DUF202"/>
    <property type="match status" value="1"/>
</dbReference>
<evidence type="ECO:0000256" key="2">
    <source>
        <dbReference type="ARBA" id="ARBA00022692"/>
    </source>
</evidence>
<feature type="domain" description="DUF202" evidence="7">
    <location>
        <begin position="100"/>
        <end position="171"/>
    </location>
</feature>